<dbReference type="Proteomes" id="UP001268896">
    <property type="component" value="Unassembled WGS sequence"/>
</dbReference>
<reference evidence="4 7" key="2">
    <citation type="submission" date="2019-11" db="EMBL/GenBank/DDBJ databases">
        <title>Detection and genome characteristic of a blood enterococcus casselifavus isolate from Zhengzhou,china.</title>
        <authorList>
            <person name="Wen P."/>
        </authorList>
    </citation>
    <scope>NUCLEOTIDE SEQUENCE [LARGE SCALE GENOMIC DNA]</scope>
    <source>
        <strain evidence="4 7">EC291</strain>
    </source>
</reference>
<dbReference type="OrthoDB" id="2186174at2"/>
<name>A0A1L8SDA8_ENTCA</name>
<reference evidence="2 8" key="3">
    <citation type="submission" date="2023-03" db="EMBL/GenBank/DDBJ databases">
        <authorList>
            <person name="Shen W."/>
            <person name="Cai J."/>
        </authorList>
    </citation>
    <scope>NUCLEOTIDE SEQUENCE [LARGE SCALE GENOMIC DNA]</scope>
    <source>
        <strain evidence="3 8">B516</strain>
        <strain evidence="2">K72-2</strain>
    </source>
</reference>
<keyword evidence="1" id="KW-1133">Transmembrane helix</keyword>
<proteinExistence type="predicted"/>
<dbReference type="Proteomes" id="UP000286288">
    <property type="component" value="Unassembled WGS sequence"/>
</dbReference>
<organism evidence="5 6">
    <name type="scientific">Enterococcus casseliflavus</name>
    <name type="common">Enterococcus flavescens</name>
    <dbReference type="NCBI Taxonomy" id="37734"/>
    <lineage>
        <taxon>Bacteria</taxon>
        <taxon>Bacillati</taxon>
        <taxon>Bacillota</taxon>
        <taxon>Bacilli</taxon>
        <taxon>Lactobacillales</taxon>
        <taxon>Enterococcaceae</taxon>
        <taxon>Enterococcus</taxon>
    </lineage>
</organism>
<evidence type="ECO:0000256" key="1">
    <source>
        <dbReference type="SAM" id="Phobius"/>
    </source>
</evidence>
<evidence type="ECO:0000313" key="2">
    <source>
        <dbReference type="EMBL" id="MDT2965757.1"/>
    </source>
</evidence>
<dbReference type="EMBL" id="JARQDZ010000017">
    <property type="protein sequence ID" value="MDT2984293.1"/>
    <property type="molecule type" value="Genomic_DNA"/>
</dbReference>
<dbReference type="EMBL" id="CP046123">
    <property type="protein sequence ID" value="QGN30969.1"/>
    <property type="molecule type" value="Genomic_DNA"/>
</dbReference>
<evidence type="ECO:0000313" key="4">
    <source>
        <dbReference type="EMBL" id="QGN30969.1"/>
    </source>
</evidence>
<evidence type="ECO:0000313" key="8">
    <source>
        <dbReference type="Proteomes" id="UP001253851"/>
    </source>
</evidence>
<evidence type="ECO:0000313" key="6">
    <source>
        <dbReference type="Proteomes" id="UP000286288"/>
    </source>
</evidence>
<dbReference type="EMBL" id="JARQDV010000011">
    <property type="protein sequence ID" value="MDT2965757.1"/>
    <property type="molecule type" value="Genomic_DNA"/>
</dbReference>
<evidence type="ECO:0000313" key="3">
    <source>
        <dbReference type="EMBL" id="MDT2984293.1"/>
    </source>
</evidence>
<dbReference type="AlphaFoldDB" id="A0A1L8SDA8"/>
<dbReference type="Proteomes" id="UP001253851">
    <property type="component" value="Unassembled WGS sequence"/>
</dbReference>
<sequence length="76" mass="8140">MNNAKKKIFVGTGAAIGFVAIVAMMAQFMISNHLFGGSDASSEIFTRATYPNGFLLVILIPLVATAALFYGIIRKK</sequence>
<keyword evidence="1" id="KW-0472">Membrane</keyword>
<protein>
    <submittedName>
        <fullName evidence="5">Uncharacterized protein</fullName>
    </submittedName>
</protein>
<dbReference type="Proteomes" id="UP000422837">
    <property type="component" value="Chromosome"/>
</dbReference>
<feature type="transmembrane region" description="Helical" evidence="1">
    <location>
        <begin position="50"/>
        <end position="73"/>
    </location>
</feature>
<accession>A0A1L8SDA8</accession>
<dbReference type="EMBL" id="QRMZ01000011">
    <property type="protein sequence ID" value="RHK06202.1"/>
    <property type="molecule type" value="Genomic_DNA"/>
</dbReference>
<dbReference type="GeneID" id="15143496"/>
<feature type="transmembrane region" description="Helical" evidence="1">
    <location>
        <begin position="7"/>
        <end position="30"/>
    </location>
</feature>
<reference evidence="5 6" key="1">
    <citation type="submission" date="2018-08" db="EMBL/GenBank/DDBJ databases">
        <title>A genome reference for cultivated species of the human gut microbiota.</title>
        <authorList>
            <person name="Zou Y."/>
            <person name="Xue W."/>
            <person name="Luo G."/>
        </authorList>
    </citation>
    <scope>NUCLEOTIDE SEQUENCE [LARGE SCALE GENOMIC DNA]</scope>
    <source>
        <strain evidence="5 6">AF48-16</strain>
    </source>
</reference>
<evidence type="ECO:0000313" key="5">
    <source>
        <dbReference type="EMBL" id="RHK06202.1"/>
    </source>
</evidence>
<keyword evidence="1" id="KW-0812">Transmembrane</keyword>
<dbReference type="RefSeq" id="WP_005227680.1">
    <property type="nucleotide sequence ID" value="NZ_BAAAXK010000001.1"/>
</dbReference>
<gene>
    <name evidence="5" type="ORF">DW084_09350</name>
    <name evidence="4" type="ORF">GFU50_16140</name>
    <name evidence="2" type="ORF">P7I32_14170</name>
    <name evidence="3" type="ORF">P7I34_16665</name>
</gene>
<evidence type="ECO:0000313" key="7">
    <source>
        <dbReference type="Proteomes" id="UP000422837"/>
    </source>
</evidence>